<evidence type="ECO:0000259" key="12">
    <source>
        <dbReference type="Pfam" id="PF00759"/>
    </source>
</evidence>
<evidence type="ECO:0000256" key="5">
    <source>
        <dbReference type="ARBA" id="ARBA00023277"/>
    </source>
</evidence>
<dbReference type="InterPro" id="IPR018221">
    <property type="entry name" value="Glyco_hydro_9_His_AS"/>
</dbReference>
<evidence type="ECO:0000256" key="1">
    <source>
        <dbReference type="ARBA" id="ARBA00000966"/>
    </source>
</evidence>
<keyword evidence="3 8" id="KW-0378">Hydrolase</keyword>
<feature type="active site" evidence="8">
    <location>
        <position position="415"/>
    </location>
</feature>
<feature type="signal peptide" evidence="10">
    <location>
        <begin position="1"/>
        <end position="24"/>
    </location>
</feature>
<comment type="caution">
    <text evidence="13">The sequence shown here is derived from an EMBL/GenBank/DDBJ whole genome shotgun (WGS) entry which is preliminary data.</text>
</comment>
<dbReference type="EMBL" id="JAYWIO010000007">
    <property type="protein sequence ID" value="KAK7253062.1"/>
    <property type="molecule type" value="Genomic_DNA"/>
</dbReference>
<keyword evidence="6 8" id="KW-0326">Glycosidase</keyword>
<feature type="compositionally biased region" description="Basic and acidic residues" evidence="11">
    <location>
        <begin position="461"/>
        <end position="473"/>
    </location>
</feature>
<evidence type="ECO:0000256" key="9">
    <source>
        <dbReference type="PROSITE-ProRule" id="PRU10060"/>
    </source>
</evidence>
<feature type="active site" evidence="9">
    <location>
        <position position="467"/>
    </location>
</feature>
<dbReference type="SUPFAM" id="SSF48208">
    <property type="entry name" value="Six-hairpin glycosidases"/>
    <property type="match status" value="1"/>
</dbReference>
<evidence type="ECO:0000256" key="4">
    <source>
        <dbReference type="ARBA" id="ARBA00023001"/>
    </source>
</evidence>
<proteinExistence type="inferred from homology"/>
<evidence type="ECO:0000256" key="7">
    <source>
        <dbReference type="ARBA" id="ARBA00023326"/>
    </source>
</evidence>
<dbReference type="InterPro" id="IPR008928">
    <property type="entry name" value="6-hairpin_glycosidase_sf"/>
</dbReference>
<keyword evidence="4 10" id="KW-0136">Cellulose degradation</keyword>
<dbReference type="PROSITE" id="PS00592">
    <property type="entry name" value="GH9_2"/>
    <property type="match status" value="1"/>
</dbReference>
<evidence type="ECO:0000313" key="13">
    <source>
        <dbReference type="EMBL" id="KAK7253062.1"/>
    </source>
</evidence>
<dbReference type="EC" id="3.2.1.4" evidence="10"/>
<keyword evidence="14" id="KW-1185">Reference proteome</keyword>
<organism evidence="13 14">
    <name type="scientific">Crotalaria pallida</name>
    <name type="common">Smooth rattlebox</name>
    <name type="synonym">Crotalaria striata</name>
    <dbReference type="NCBI Taxonomy" id="3830"/>
    <lineage>
        <taxon>Eukaryota</taxon>
        <taxon>Viridiplantae</taxon>
        <taxon>Streptophyta</taxon>
        <taxon>Embryophyta</taxon>
        <taxon>Tracheophyta</taxon>
        <taxon>Spermatophyta</taxon>
        <taxon>Magnoliopsida</taxon>
        <taxon>eudicotyledons</taxon>
        <taxon>Gunneridae</taxon>
        <taxon>Pentapetalae</taxon>
        <taxon>rosids</taxon>
        <taxon>fabids</taxon>
        <taxon>Fabales</taxon>
        <taxon>Fabaceae</taxon>
        <taxon>Papilionoideae</taxon>
        <taxon>50 kb inversion clade</taxon>
        <taxon>genistoids sensu lato</taxon>
        <taxon>core genistoids</taxon>
        <taxon>Crotalarieae</taxon>
        <taxon>Crotalaria</taxon>
    </lineage>
</organism>
<evidence type="ECO:0000256" key="11">
    <source>
        <dbReference type="SAM" id="MobiDB-lite"/>
    </source>
</evidence>
<dbReference type="Gene3D" id="1.50.10.10">
    <property type="match status" value="1"/>
</dbReference>
<keyword evidence="7 8" id="KW-0624">Polysaccharide degradation</keyword>
<name>A0AAN9ECH6_CROPI</name>
<feature type="chain" id="PRO_5042669368" description="Endoglucanase" evidence="10">
    <location>
        <begin position="25"/>
        <end position="507"/>
    </location>
</feature>
<feature type="domain" description="Glycoside hydrolase family 9" evidence="12">
    <location>
        <begin position="41"/>
        <end position="488"/>
    </location>
</feature>
<evidence type="ECO:0000256" key="10">
    <source>
        <dbReference type="RuleBase" id="RU361166"/>
    </source>
</evidence>
<gene>
    <name evidence="13" type="ORF">RIF29_37466</name>
</gene>
<evidence type="ECO:0000256" key="8">
    <source>
        <dbReference type="PROSITE-ProRule" id="PRU10059"/>
    </source>
</evidence>
<evidence type="ECO:0000256" key="3">
    <source>
        <dbReference type="ARBA" id="ARBA00022801"/>
    </source>
</evidence>
<dbReference type="InterPro" id="IPR033126">
    <property type="entry name" value="Glyco_hydro_9_Asp/Glu_AS"/>
</dbReference>
<dbReference type="PANTHER" id="PTHR22298">
    <property type="entry name" value="ENDO-1,4-BETA-GLUCANASE"/>
    <property type="match status" value="1"/>
</dbReference>
<accession>A0AAN9ECH6</accession>
<feature type="region of interest" description="Disordered" evidence="11">
    <location>
        <begin position="442"/>
        <end position="473"/>
    </location>
</feature>
<keyword evidence="10" id="KW-0732">Signal</keyword>
<dbReference type="FunFam" id="1.50.10.10:FF:000020">
    <property type="entry name" value="Endoglucanase"/>
    <property type="match status" value="1"/>
</dbReference>
<evidence type="ECO:0000256" key="2">
    <source>
        <dbReference type="ARBA" id="ARBA00007072"/>
    </source>
</evidence>
<sequence length="507" mass="55534">MRCYLVVSCLLLLWCAMVSHNGLAMMDEEKLINSSASYEDYADALGKAILFFEGQRSGKLPSTQRVKWRGDSALSDGKPQNVDLIGGYYDAGDNVKFVWPMAFTVTLLSWSTIEYESEISSVNQLQNLQGAIRWGTDFILKAHTSPTTLYTQVGDGNSDHQCWERPEDMDTPRTLYKIDANTPGTEAAAESAAALAAASIVFKKTDAKYSSNLLAKSKSLFDFADKYRGSYSASCPFYCSYSGYQDDLLWAASWLFKASGDSKYLNYAISNQGWSQGMSEFSWDNKLVGAQILLTEQFYGGTKDLSKIKGDAESFICAVIPGSSSVQIKTTPGGLLFTRDSSNLQYATSSTMVLFMYSKILNKNHIDGIQCGSAHFTASQIRAFAKTQVDYILGNNPMKMSYMVGYGSKYPKQLHHRGSSIPSIKDHPAKVGCNDGQSNYYSSPNPNPNTHVGAIVGGPDSNDKFNDARSDYSHSEPTTYMNAAFVGSVAALLGEAKKLGDVAVFPY</sequence>
<dbReference type="GO" id="GO:0030245">
    <property type="term" value="P:cellulose catabolic process"/>
    <property type="evidence" value="ECO:0007669"/>
    <property type="project" value="UniProtKB-KW"/>
</dbReference>
<dbReference type="PROSITE" id="PS00698">
    <property type="entry name" value="GH9_3"/>
    <property type="match status" value="1"/>
</dbReference>
<evidence type="ECO:0000256" key="6">
    <source>
        <dbReference type="ARBA" id="ARBA00023295"/>
    </source>
</evidence>
<comment type="similarity">
    <text evidence="2 8 10">Belongs to the glycosyl hydrolase 9 (cellulase E) family.</text>
</comment>
<dbReference type="InterPro" id="IPR012341">
    <property type="entry name" value="6hp_glycosidase-like_sf"/>
</dbReference>
<feature type="active site" evidence="9">
    <location>
        <position position="476"/>
    </location>
</feature>
<dbReference type="GO" id="GO:0008810">
    <property type="term" value="F:cellulase activity"/>
    <property type="evidence" value="ECO:0007669"/>
    <property type="project" value="UniProtKB-EC"/>
</dbReference>
<keyword evidence="5 8" id="KW-0119">Carbohydrate metabolism</keyword>
<comment type="catalytic activity">
    <reaction evidence="1 10">
        <text>Endohydrolysis of (1-&gt;4)-beta-D-glucosidic linkages in cellulose, lichenin and cereal beta-D-glucans.</text>
        <dbReference type="EC" id="3.2.1.4"/>
    </reaction>
</comment>
<dbReference type="Pfam" id="PF00759">
    <property type="entry name" value="Glyco_hydro_9"/>
    <property type="match status" value="1"/>
</dbReference>
<evidence type="ECO:0000313" key="14">
    <source>
        <dbReference type="Proteomes" id="UP001372338"/>
    </source>
</evidence>
<dbReference type="Proteomes" id="UP001372338">
    <property type="component" value="Unassembled WGS sequence"/>
</dbReference>
<dbReference type="InterPro" id="IPR001701">
    <property type="entry name" value="Glyco_hydro_9"/>
</dbReference>
<protein>
    <recommendedName>
        <fullName evidence="10">Endoglucanase</fullName>
        <ecNumber evidence="10">3.2.1.4</ecNumber>
    </recommendedName>
</protein>
<reference evidence="13 14" key="1">
    <citation type="submission" date="2024-01" db="EMBL/GenBank/DDBJ databases">
        <title>The genomes of 5 underutilized Papilionoideae crops provide insights into root nodulation and disease resistanc.</title>
        <authorList>
            <person name="Yuan L."/>
        </authorList>
    </citation>
    <scope>NUCLEOTIDE SEQUENCE [LARGE SCALE GENOMIC DNA]</scope>
    <source>
        <strain evidence="13">ZHUSHIDOU_FW_LH</strain>
        <tissue evidence="13">Leaf</tissue>
    </source>
</reference>
<dbReference type="AlphaFoldDB" id="A0AAN9ECH6"/>